<dbReference type="PANTHER" id="PTHR33112:SF12">
    <property type="entry name" value="HETEROKARYON INCOMPATIBILITY DOMAIN-CONTAINING PROTEIN"/>
    <property type="match status" value="1"/>
</dbReference>
<sequence>MGQSTIRLLDSDTHQIDKSTLFSGRAVDPSRANFNMARSWLQECDNEHDCLQRDGMKNILIKGLLVIDVERLCIVEVPYDARYVALSYVWPWFRDWKNFVPLQLNRSNLEEFKKPGYMSKMQSGLPNVIKDAFQAVRNLNETYIWIDALCIIQDDEVAKTQLVRRMDQIYGGAYLTIVAATSAEPTEDYSIPGVGITRKDQQIIETVDGLRFVNALPDYNDSLKTTRWVTRGWTFQEGLLSRRCLIFTEHQMYFRCTRDARCEDVNVSGQQTALCNAHPAKPNERLSKVDYLLNSDFLQRGRDADWFGEYIRIVSEFTKRNLTVESDVMSAFTGIMNRFSPYIEGTGFSAGLPFKRFEQSLLWLPTSASKGRTAPVQPPGHMYRFPSWSWAGWIGGVDYEIGRPGERPVIDQHLDLVQWFRWAGQSYGLVPVRDSWHLYNPPEAKGPRGYEFGRLVGHRPALEANTTLMISWVTSILRNLRLPEVHLVHWVTDWDQSLPCLIVEDQECLPCGFIVSADRTWAQRYKRKGGGLCELLLLSITGRSQDDLRNAELLLHAKYRPAGHRLPVYINVMLIEYGEDESDPANEKAVMSYDPQVSMEREHRIAYRRGIGLMHVESVNFQDLTSNDRKILILG</sequence>
<evidence type="ECO:0000259" key="1">
    <source>
        <dbReference type="Pfam" id="PF06985"/>
    </source>
</evidence>
<protein>
    <recommendedName>
        <fullName evidence="1">Heterokaryon incompatibility domain-containing protein</fullName>
    </recommendedName>
</protein>
<name>A0ABR3S624_9PLEO</name>
<dbReference type="Proteomes" id="UP001521785">
    <property type="component" value="Unassembled WGS sequence"/>
</dbReference>
<gene>
    <name evidence="2" type="ORF">SLS60_000375</name>
</gene>
<organism evidence="2 3">
    <name type="scientific">Paraconiothyrium brasiliense</name>
    <dbReference type="NCBI Taxonomy" id="300254"/>
    <lineage>
        <taxon>Eukaryota</taxon>
        <taxon>Fungi</taxon>
        <taxon>Dikarya</taxon>
        <taxon>Ascomycota</taxon>
        <taxon>Pezizomycotina</taxon>
        <taxon>Dothideomycetes</taxon>
        <taxon>Pleosporomycetidae</taxon>
        <taxon>Pleosporales</taxon>
        <taxon>Massarineae</taxon>
        <taxon>Didymosphaeriaceae</taxon>
        <taxon>Paraconiothyrium</taxon>
    </lineage>
</organism>
<dbReference type="InterPro" id="IPR010730">
    <property type="entry name" value="HET"/>
</dbReference>
<dbReference type="PANTHER" id="PTHR33112">
    <property type="entry name" value="DOMAIN PROTEIN, PUTATIVE-RELATED"/>
    <property type="match status" value="1"/>
</dbReference>
<evidence type="ECO:0000313" key="2">
    <source>
        <dbReference type="EMBL" id="KAL1612151.1"/>
    </source>
</evidence>
<evidence type="ECO:0000313" key="3">
    <source>
        <dbReference type="Proteomes" id="UP001521785"/>
    </source>
</evidence>
<reference evidence="2 3" key="1">
    <citation type="submission" date="2024-02" db="EMBL/GenBank/DDBJ databases">
        <title>De novo assembly and annotation of 12 fungi associated with fruit tree decline syndrome in Ontario, Canada.</title>
        <authorList>
            <person name="Sulman M."/>
            <person name="Ellouze W."/>
            <person name="Ilyukhin E."/>
        </authorList>
    </citation>
    <scope>NUCLEOTIDE SEQUENCE [LARGE SCALE GENOMIC DNA]</scope>
    <source>
        <strain evidence="2 3">M42-189</strain>
    </source>
</reference>
<keyword evidence="3" id="KW-1185">Reference proteome</keyword>
<dbReference type="Pfam" id="PF06985">
    <property type="entry name" value="HET"/>
    <property type="match status" value="1"/>
</dbReference>
<accession>A0ABR3S624</accession>
<feature type="domain" description="Heterokaryon incompatibility" evidence="1">
    <location>
        <begin position="83"/>
        <end position="237"/>
    </location>
</feature>
<dbReference type="EMBL" id="JAKJXO020000001">
    <property type="protein sequence ID" value="KAL1612151.1"/>
    <property type="molecule type" value="Genomic_DNA"/>
</dbReference>
<comment type="caution">
    <text evidence="2">The sequence shown here is derived from an EMBL/GenBank/DDBJ whole genome shotgun (WGS) entry which is preliminary data.</text>
</comment>
<proteinExistence type="predicted"/>